<dbReference type="RefSeq" id="XP_028545009.1">
    <property type="nucleotide sequence ID" value="XM_028689208.1"/>
</dbReference>
<protein>
    <submittedName>
        <fullName evidence="3">Uncharacterized protein</fullName>
    </submittedName>
</protein>
<feature type="compositionally biased region" description="Basic and acidic residues" evidence="1">
    <location>
        <begin position="87"/>
        <end position="99"/>
    </location>
</feature>
<evidence type="ECO:0000256" key="1">
    <source>
        <dbReference type="SAM" id="MobiDB-lite"/>
    </source>
</evidence>
<dbReference type="Proteomes" id="UP000195521">
    <property type="component" value="Unassembled WGS sequence"/>
</dbReference>
<gene>
    <name evidence="3" type="ORF">PGO_124180</name>
</gene>
<dbReference type="AlphaFoldDB" id="A0A1Y1JJK7"/>
<evidence type="ECO:0000313" key="4">
    <source>
        <dbReference type="Proteomes" id="UP000195521"/>
    </source>
</evidence>
<reference evidence="4" key="1">
    <citation type="submission" date="2017-04" db="EMBL/GenBank/DDBJ databases">
        <title>Plasmodium gonderi genome.</title>
        <authorList>
            <person name="Arisue N."/>
            <person name="Honma H."/>
            <person name="Kawai S."/>
            <person name="Tougan T."/>
            <person name="Tanabe K."/>
            <person name="Horii T."/>
        </authorList>
    </citation>
    <scope>NUCLEOTIDE SEQUENCE [LARGE SCALE GENOMIC DNA]</scope>
    <source>
        <strain evidence="4">ATCC 30045</strain>
    </source>
</reference>
<dbReference type="EMBL" id="BDQF01000013">
    <property type="protein sequence ID" value="GAW82420.1"/>
    <property type="molecule type" value="Genomic_DNA"/>
</dbReference>
<feature type="signal peptide" evidence="2">
    <location>
        <begin position="1"/>
        <end position="20"/>
    </location>
</feature>
<dbReference type="OMA" id="PSQRWKV"/>
<evidence type="ECO:0000256" key="2">
    <source>
        <dbReference type="SAM" id="SignalP"/>
    </source>
</evidence>
<organism evidence="3 4">
    <name type="scientific">Plasmodium gonderi</name>
    <dbReference type="NCBI Taxonomy" id="77519"/>
    <lineage>
        <taxon>Eukaryota</taxon>
        <taxon>Sar</taxon>
        <taxon>Alveolata</taxon>
        <taxon>Apicomplexa</taxon>
        <taxon>Aconoidasida</taxon>
        <taxon>Haemosporida</taxon>
        <taxon>Plasmodiidae</taxon>
        <taxon>Plasmodium</taxon>
        <taxon>Plasmodium (Plasmodium)</taxon>
    </lineage>
</organism>
<keyword evidence="2" id="KW-0732">Signal</keyword>
<feature type="chain" id="PRO_5012847188" evidence="2">
    <location>
        <begin position="21"/>
        <end position="128"/>
    </location>
</feature>
<feature type="region of interest" description="Disordered" evidence="1">
    <location>
        <begin position="81"/>
        <end position="123"/>
    </location>
</feature>
<keyword evidence="4" id="KW-1185">Reference proteome</keyword>
<comment type="caution">
    <text evidence="3">The sequence shown here is derived from an EMBL/GenBank/DDBJ whole genome shotgun (WGS) entry which is preliminary data.</text>
</comment>
<evidence type="ECO:0000313" key="3">
    <source>
        <dbReference type="EMBL" id="GAW82420.1"/>
    </source>
</evidence>
<accession>A0A1Y1JJK7</accession>
<sequence length="128" mass="14969">MIKLIVLLLLSFVFKQMAISKKTKDVPLINYQMIPSQRWKVSAKELVKLKEKLKIFVASEIQKEGSFLLRKYYKEFYISDEENENDTESRDSPHQKETESVPSPENSEMDLQDEINKSFDINGPILLI</sequence>
<name>A0A1Y1JJK7_PLAGO</name>
<dbReference type="GeneID" id="39749157"/>
<proteinExistence type="predicted"/>
<dbReference type="OrthoDB" id="361836at2759"/>